<dbReference type="CDD" id="cd00130">
    <property type="entry name" value="PAS"/>
    <property type="match status" value="1"/>
</dbReference>
<dbReference type="SMART" id="SM00065">
    <property type="entry name" value="GAF"/>
    <property type="match status" value="2"/>
</dbReference>
<accession>A0ABM7LNY9</accession>
<dbReference type="InterPro" id="IPR005467">
    <property type="entry name" value="His_kinase_dom"/>
</dbReference>
<dbReference type="SUPFAM" id="SSF52172">
    <property type="entry name" value="CheY-like"/>
    <property type="match status" value="1"/>
</dbReference>
<dbReference type="InterPro" id="IPR036097">
    <property type="entry name" value="HisK_dim/P_sf"/>
</dbReference>
<comment type="catalytic activity">
    <reaction evidence="1">
        <text>ATP + protein L-histidine = ADP + protein N-phospho-L-histidine.</text>
        <dbReference type="EC" id="2.7.13.3"/>
    </reaction>
</comment>
<dbReference type="InterPro" id="IPR003661">
    <property type="entry name" value="HisK_dim/P_dom"/>
</dbReference>
<evidence type="ECO:0000256" key="1">
    <source>
        <dbReference type="ARBA" id="ARBA00000085"/>
    </source>
</evidence>
<dbReference type="PROSITE" id="PS50109">
    <property type="entry name" value="HIS_KIN"/>
    <property type="match status" value="1"/>
</dbReference>
<dbReference type="InterPro" id="IPR003018">
    <property type="entry name" value="GAF"/>
</dbReference>
<evidence type="ECO:0000313" key="14">
    <source>
        <dbReference type="EMBL" id="BCJ40971.1"/>
    </source>
</evidence>
<dbReference type="SMART" id="SM00388">
    <property type="entry name" value="HisKA"/>
    <property type="match status" value="1"/>
</dbReference>
<organism evidence="14 15">
    <name type="scientific">Actinoplanes ianthinogenes</name>
    <dbReference type="NCBI Taxonomy" id="122358"/>
    <lineage>
        <taxon>Bacteria</taxon>
        <taxon>Bacillati</taxon>
        <taxon>Actinomycetota</taxon>
        <taxon>Actinomycetes</taxon>
        <taxon>Micromonosporales</taxon>
        <taxon>Micromonosporaceae</taxon>
        <taxon>Actinoplanes</taxon>
    </lineage>
</organism>
<dbReference type="PANTHER" id="PTHR43547:SF2">
    <property type="entry name" value="HYBRID SIGNAL TRANSDUCTION HISTIDINE KINASE C"/>
    <property type="match status" value="1"/>
</dbReference>
<protein>
    <recommendedName>
        <fullName evidence="3">histidine kinase</fullName>
        <ecNumber evidence="3">2.7.13.3</ecNumber>
    </recommendedName>
</protein>
<keyword evidence="5" id="KW-0808">Transferase</keyword>
<dbReference type="Gene3D" id="1.10.287.130">
    <property type="match status" value="1"/>
</dbReference>
<comment type="subcellular location">
    <subcellularLocation>
        <location evidence="2">Cell membrane</location>
    </subcellularLocation>
</comment>
<evidence type="ECO:0000256" key="4">
    <source>
        <dbReference type="ARBA" id="ARBA00022553"/>
    </source>
</evidence>
<keyword evidence="8" id="KW-0145">Chemotaxis</keyword>
<feature type="modified residue" description="4-aspartylphosphate" evidence="9">
    <location>
        <position position="876"/>
    </location>
</feature>
<dbReference type="SUPFAM" id="SSF52738">
    <property type="entry name" value="Methylesterase CheB, C-terminal domain"/>
    <property type="match status" value="1"/>
</dbReference>
<keyword evidence="6" id="KW-0418">Kinase</keyword>
<dbReference type="InterPro" id="IPR013655">
    <property type="entry name" value="PAS_fold_3"/>
</dbReference>
<evidence type="ECO:0000313" key="15">
    <source>
        <dbReference type="Proteomes" id="UP000676967"/>
    </source>
</evidence>
<dbReference type="InterPro" id="IPR029016">
    <property type="entry name" value="GAF-like_dom_sf"/>
</dbReference>
<feature type="domain" description="PAC" evidence="12">
    <location>
        <begin position="1194"/>
        <end position="1242"/>
    </location>
</feature>
<dbReference type="InterPro" id="IPR036890">
    <property type="entry name" value="HATPase_C_sf"/>
</dbReference>
<proteinExistence type="predicted"/>
<feature type="active site" evidence="8">
    <location>
        <position position="146"/>
    </location>
</feature>
<dbReference type="CDD" id="cd17574">
    <property type="entry name" value="REC_OmpR"/>
    <property type="match status" value="1"/>
</dbReference>
<dbReference type="InterPro" id="IPR035965">
    <property type="entry name" value="PAS-like_dom_sf"/>
</dbReference>
<feature type="active site" evidence="8">
    <location>
        <position position="55"/>
    </location>
</feature>
<feature type="domain" description="CheB-type methylesterase" evidence="13">
    <location>
        <begin position="16"/>
        <end position="198"/>
    </location>
</feature>
<gene>
    <name evidence="14" type="ORF">Aiant_16280</name>
</gene>
<dbReference type="SUPFAM" id="SSF55781">
    <property type="entry name" value="GAF domain-like"/>
    <property type="match status" value="2"/>
</dbReference>
<dbReference type="Pfam" id="PF00072">
    <property type="entry name" value="Response_reg"/>
    <property type="match status" value="1"/>
</dbReference>
<evidence type="ECO:0000259" key="11">
    <source>
        <dbReference type="PROSITE" id="PS50110"/>
    </source>
</evidence>
<evidence type="ECO:0000256" key="2">
    <source>
        <dbReference type="ARBA" id="ARBA00004236"/>
    </source>
</evidence>
<sequence>MARPEASSGSGAQGREGRGVEVVALVASAGGLEALSGVLRVLPGDFPAAVVVAQHLGGLGSVLVDILTRRITLPVGWAREGGRIEPGTVTVCPPRSVLEVLPDGTCALRPAENVQTDRPLDALLTSIGDSFAGASLAVVLTGMGSDGASGAAAVHAAGGRVIAQSEETAERPAMPAAAVAAGAVDLVLPLYDIGPALVDAALGRRLPLASDEAQAIRATFGDKGVMAGQAAQLDWSRTPLGLVSSWSPTLRSVVRLMMGSPEPTFVFWGDDMLWLSNDASLQVMPGREGSLLGRPYAEVVPEVSAETRPEYQRVLDGEAQQNPWVSHLYMRDGRMQRVWVYGTNMPIWEPDGTVGGIHRVIHERTDEVLAARRLSTLDALAQAPRAGSRREALSEAVEVLGDAADVVFAVAYLLDPSATRAGLVAATGVVAGGALAPRELRLVPGAAWPLHEASEPVVVDDLPSRFPGHRVGTDQVTPGAAVVHPLRDDAEEQVVGMLILGVDPYLNFDARYREFLMLVGNSVEGRMADAQARHRERRRLERLAELDRAKTEFFSNVSHEFRTPLTLMLGPLDELGSAGGGLSPQQRADVDLVRRNARRLLRLVATMLDFSQIEAGRLRATFAPVDLAERTREVVAQFDSAVKRAGLALRVDLSALPAPVWVDVEMWEKIVSNLLSNALKFTFFGEIEVSLRARPHHAELVVRDTGVGIPEEELPHVFKRFHRVRDSRARTHEGAGIGLALVDELVRRHHGRVRVTSTVGEGTAFTVWIPTGRRPELSEAPPEVPASTEVAAAMAEEATRWGEAPETELFADDGGARHPLGGYAPAARVLVADDSSDMRDYLARLLAPHWQLEMASDGAQALALARADPPDLVLADVMMPGLDGFALLRALREDAELRAVPVVLVTARAGEESAIEGLLAGADDYIVKPFSARELVARVAGQLDLARVRRRAAELNVFRIGLSDALRALGDPLEIQQTACRMLVEQLGADRARFVEVDQAAGELITMGGYAVDGMPGGFGRYPLEDYRPLAQAVLAGRRLVIEDTQTDPYVAGISPALAEAQIGAQLVLPLVRGQGSTVALAVHQRTARSWTPEEVAIAEEAAGRAWAEVERARAETALRDSEERMRLAIRATGMVTWEWIPAEDRIITSDSFADVYGLPALAGAEQGFALVLPEDATRHLDKVRAIATEGGAYRSRFRIRRPDNNQIVWLEERAEAKTGPDGTVERVIGVTLDITAPQHPE</sequence>
<keyword evidence="15" id="KW-1185">Reference proteome</keyword>
<dbReference type="InterPro" id="IPR011006">
    <property type="entry name" value="CheY-like_superfamily"/>
</dbReference>
<evidence type="ECO:0000259" key="12">
    <source>
        <dbReference type="PROSITE" id="PS50113"/>
    </source>
</evidence>
<keyword evidence="7" id="KW-0902">Two-component regulatory system</keyword>
<dbReference type="PRINTS" id="PR00344">
    <property type="entry name" value="BCTRLSENSOR"/>
</dbReference>
<dbReference type="Gene3D" id="3.30.565.10">
    <property type="entry name" value="Histidine kinase-like ATPase, C-terminal domain"/>
    <property type="match status" value="1"/>
</dbReference>
<dbReference type="Pfam" id="PF08447">
    <property type="entry name" value="PAS_3"/>
    <property type="match status" value="1"/>
</dbReference>
<dbReference type="PROSITE" id="PS50110">
    <property type="entry name" value="RESPONSE_REGULATORY"/>
    <property type="match status" value="1"/>
</dbReference>
<dbReference type="Pfam" id="PF08448">
    <property type="entry name" value="PAS_4"/>
    <property type="match status" value="1"/>
</dbReference>
<dbReference type="PANTHER" id="PTHR43547">
    <property type="entry name" value="TWO-COMPONENT HISTIDINE KINASE"/>
    <property type="match status" value="1"/>
</dbReference>
<dbReference type="EC" id="2.7.13.3" evidence="3"/>
<dbReference type="InterPro" id="IPR035909">
    <property type="entry name" value="CheB_C"/>
</dbReference>
<dbReference type="InterPro" id="IPR000673">
    <property type="entry name" value="Sig_transdc_resp-reg_Me-estase"/>
</dbReference>
<dbReference type="Pfam" id="PF02518">
    <property type="entry name" value="HATPase_c"/>
    <property type="match status" value="1"/>
</dbReference>
<keyword evidence="8" id="KW-0378">Hydrolase</keyword>
<dbReference type="Pfam" id="PF01339">
    <property type="entry name" value="CheB_methylest"/>
    <property type="match status" value="1"/>
</dbReference>
<evidence type="ECO:0000256" key="8">
    <source>
        <dbReference type="PROSITE-ProRule" id="PRU00050"/>
    </source>
</evidence>
<reference evidence="14 15" key="1">
    <citation type="submission" date="2020-08" db="EMBL/GenBank/DDBJ databases">
        <title>Whole genome shotgun sequence of Actinoplanes ianthinogenes NBRC 13996.</title>
        <authorList>
            <person name="Komaki H."/>
            <person name="Tamura T."/>
        </authorList>
    </citation>
    <scope>NUCLEOTIDE SEQUENCE [LARGE SCALE GENOMIC DNA]</scope>
    <source>
        <strain evidence="14 15">NBRC 13996</strain>
    </source>
</reference>
<dbReference type="InterPro" id="IPR000014">
    <property type="entry name" value="PAS"/>
</dbReference>
<dbReference type="EMBL" id="AP023356">
    <property type="protein sequence ID" value="BCJ40971.1"/>
    <property type="molecule type" value="Genomic_DNA"/>
</dbReference>
<dbReference type="Gene3D" id="3.30.450.40">
    <property type="match status" value="2"/>
</dbReference>
<dbReference type="SMART" id="SM00387">
    <property type="entry name" value="HATPase_c"/>
    <property type="match status" value="1"/>
</dbReference>
<dbReference type="RefSeq" id="WP_189332641.1">
    <property type="nucleotide sequence ID" value="NZ_AP023356.1"/>
</dbReference>
<dbReference type="Pfam" id="PF00512">
    <property type="entry name" value="HisKA"/>
    <property type="match status" value="1"/>
</dbReference>
<evidence type="ECO:0000256" key="3">
    <source>
        <dbReference type="ARBA" id="ARBA00012438"/>
    </source>
</evidence>
<dbReference type="SMART" id="SM00448">
    <property type="entry name" value="REC"/>
    <property type="match status" value="1"/>
</dbReference>
<evidence type="ECO:0000259" key="13">
    <source>
        <dbReference type="PROSITE" id="PS50122"/>
    </source>
</evidence>
<evidence type="ECO:0000256" key="5">
    <source>
        <dbReference type="ARBA" id="ARBA00022679"/>
    </source>
</evidence>
<dbReference type="Gene3D" id="3.40.50.180">
    <property type="entry name" value="Methylesterase CheB, C-terminal domain"/>
    <property type="match status" value="1"/>
</dbReference>
<dbReference type="Proteomes" id="UP000676967">
    <property type="component" value="Chromosome"/>
</dbReference>
<dbReference type="InterPro" id="IPR003594">
    <property type="entry name" value="HATPase_dom"/>
</dbReference>
<feature type="active site" evidence="8">
    <location>
        <position position="28"/>
    </location>
</feature>
<evidence type="ECO:0000256" key="9">
    <source>
        <dbReference type="PROSITE-ProRule" id="PRU00169"/>
    </source>
</evidence>
<dbReference type="InterPro" id="IPR013656">
    <property type="entry name" value="PAS_4"/>
</dbReference>
<dbReference type="Pfam" id="PF13185">
    <property type="entry name" value="GAF_2"/>
    <property type="match status" value="1"/>
</dbReference>
<dbReference type="PROSITE" id="PS50113">
    <property type="entry name" value="PAC"/>
    <property type="match status" value="1"/>
</dbReference>
<dbReference type="InterPro" id="IPR000700">
    <property type="entry name" value="PAS-assoc_C"/>
</dbReference>
<dbReference type="SUPFAM" id="SSF55785">
    <property type="entry name" value="PYP-like sensor domain (PAS domain)"/>
    <property type="match status" value="2"/>
</dbReference>
<dbReference type="Gene3D" id="3.40.50.2300">
    <property type="match status" value="1"/>
</dbReference>
<feature type="domain" description="Response regulatory" evidence="11">
    <location>
        <begin position="828"/>
        <end position="943"/>
    </location>
</feature>
<dbReference type="InterPro" id="IPR001789">
    <property type="entry name" value="Sig_transdc_resp-reg_receiver"/>
</dbReference>
<feature type="domain" description="Histidine kinase" evidence="10">
    <location>
        <begin position="556"/>
        <end position="773"/>
    </location>
</feature>
<dbReference type="SUPFAM" id="SSF55874">
    <property type="entry name" value="ATPase domain of HSP90 chaperone/DNA topoisomerase II/histidine kinase"/>
    <property type="match status" value="1"/>
</dbReference>
<dbReference type="CDD" id="cd00082">
    <property type="entry name" value="HisKA"/>
    <property type="match status" value="1"/>
</dbReference>
<evidence type="ECO:0000259" key="10">
    <source>
        <dbReference type="PROSITE" id="PS50109"/>
    </source>
</evidence>
<dbReference type="Gene3D" id="3.30.450.20">
    <property type="entry name" value="PAS domain"/>
    <property type="match status" value="2"/>
</dbReference>
<dbReference type="PROSITE" id="PS50122">
    <property type="entry name" value="CHEB"/>
    <property type="match status" value="1"/>
</dbReference>
<dbReference type="InterPro" id="IPR004358">
    <property type="entry name" value="Sig_transdc_His_kin-like_C"/>
</dbReference>
<name>A0ABM7LNY9_9ACTN</name>
<dbReference type="SUPFAM" id="SSF47384">
    <property type="entry name" value="Homodimeric domain of signal transducing histidine kinase"/>
    <property type="match status" value="1"/>
</dbReference>
<evidence type="ECO:0000256" key="6">
    <source>
        <dbReference type="ARBA" id="ARBA00022777"/>
    </source>
</evidence>
<evidence type="ECO:0000256" key="7">
    <source>
        <dbReference type="ARBA" id="ARBA00023012"/>
    </source>
</evidence>
<keyword evidence="4 9" id="KW-0597">Phosphoprotein</keyword>